<dbReference type="Gene3D" id="1.10.10.60">
    <property type="entry name" value="Homeodomain-like"/>
    <property type="match status" value="1"/>
</dbReference>
<dbReference type="PANTHER" id="PTHR43479:SF11">
    <property type="entry name" value="ACREF_ENVCD OPERON REPRESSOR-RELATED"/>
    <property type="match status" value="1"/>
</dbReference>
<evidence type="ECO:0000256" key="1">
    <source>
        <dbReference type="ARBA" id="ARBA00023125"/>
    </source>
</evidence>
<evidence type="ECO:0000313" key="5">
    <source>
        <dbReference type="Proteomes" id="UP001182991"/>
    </source>
</evidence>
<dbReference type="SUPFAM" id="SSF46689">
    <property type="entry name" value="Homeodomain-like"/>
    <property type="match status" value="1"/>
</dbReference>
<dbReference type="PRINTS" id="PR00455">
    <property type="entry name" value="HTHTETR"/>
</dbReference>
<protein>
    <submittedName>
        <fullName evidence="4">TetR/AcrR family transcriptional regulator</fullName>
    </submittedName>
</protein>
<organism evidence="4 5">
    <name type="scientific">Mesonia ostreae</name>
    <dbReference type="NCBI Taxonomy" id="861110"/>
    <lineage>
        <taxon>Bacteria</taxon>
        <taxon>Pseudomonadati</taxon>
        <taxon>Bacteroidota</taxon>
        <taxon>Flavobacteriia</taxon>
        <taxon>Flavobacteriales</taxon>
        <taxon>Flavobacteriaceae</taxon>
        <taxon>Mesonia</taxon>
    </lineage>
</organism>
<dbReference type="InterPro" id="IPR036271">
    <property type="entry name" value="Tet_transcr_reg_TetR-rel_C_sf"/>
</dbReference>
<name>A0ABU2KG31_9FLAO</name>
<dbReference type="Pfam" id="PF17932">
    <property type="entry name" value="TetR_C_24"/>
    <property type="match status" value="1"/>
</dbReference>
<dbReference type="Pfam" id="PF00440">
    <property type="entry name" value="TetR_N"/>
    <property type="match status" value="1"/>
</dbReference>
<evidence type="ECO:0000259" key="3">
    <source>
        <dbReference type="PROSITE" id="PS50977"/>
    </source>
</evidence>
<dbReference type="PANTHER" id="PTHR43479">
    <property type="entry name" value="ACREF/ENVCD OPERON REPRESSOR-RELATED"/>
    <property type="match status" value="1"/>
</dbReference>
<evidence type="ECO:0000313" key="4">
    <source>
        <dbReference type="EMBL" id="MDT0293634.1"/>
    </source>
</evidence>
<dbReference type="InterPro" id="IPR009057">
    <property type="entry name" value="Homeodomain-like_sf"/>
</dbReference>
<gene>
    <name evidence="4" type="ORF">RLT85_03210</name>
</gene>
<feature type="domain" description="HTH tetR-type" evidence="3">
    <location>
        <begin position="3"/>
        <end position="63"/>
    </location>
</feature>
<dbReference type="InterPro" id="IPR050624">
    <property type="entry name" value="HTH-type_Tx_Regulator"/>
</dbReference>
<dbReference type="EMBL" id="JAVRBG010000002">
    <property type="protein sequence ID" value="MDT0293634.1"/>
    <property type="molecule type" value="Genomic_DNA"/>
</dbReference>
<sequence length="189" mass="22110">MKLDRKEEIILKAAQLFKEKGYNAVSMRDLAQELGIKAASLYNHIQSKQEILEIIIMQVARDFTMHIHEVSPKPISAIQKLEEIIKMHIDLTIKKTDFLACMNNDWMHLGKEKKEIYIEMRADYEEKFREILQGGIKANEIRNSDIEIMLFSILSTLRTFYLWYAKNKNINPNILKKDLTKTLLQGVVV</sequence>
<keyword evidence="1 2" id="KW-0238">DNA-binding</keyword>
<dbReference type="InterPro" id="IPR041490">
    <property type="entry name" value="KstR2_TetR_C"/>
</dbReference>
<dbReference type="PROSITE" id="PS50977">
    <property type="entry name" value="HTH_TETR_2"/>
    <property type="match status" value="1"/>
</dbReference>
<dbReference type="SUPFAM" id="SSF48498">
    <property type="entry name" value="Tetracyclin repressor-like, C-terminal domain"/>
    <property type="match status" value="1"/>
</dbReference>
<dbReference type="Gene3D" id="1.10.357.10">
    <property type="entry name" value="Tetracycline Repressor, domain 2"/>
    <property type="match status" value="1"/>
</dbReference>
<comment type="caution">
    <text evidence="4">The sequence shown here is derived from an EMBL/GenBank/DDBJ whole genome shotgun (WGS) entry which is preliminary data.</text>
</comment>
<keyword evidence="5" id="KW-1185">Reference proteome</keyword>
<dbReference type="RefSeq" id="WP_311400604.1">
    <property type="nucleotide sequence ID" value="NZ_JAVRBG010000002.1"/>
</dbReference>
<reference evidence="5" key="1">
    <citation type="submission" date="2023-07" db="EMBL/GenBank/DDBJ databases">
        <title>Isolating and identifying novel microbial strains from the Mariana Trench.</title>
        <authorList>
            <person name="Fu H."/>
        </authorList>
    </citation>
    <scope>NUCLEOTIDE SEQUENCE [LARGE SCALE GENOMIC DNA]</scope>
    <source>
        <strain evidence="5">T-y2</strain>
    </source>
</reference>
<dbReference type="InterPro" id="IPR001647">
    <property type="entry name" value="HTH_TetR"/>
</dbReference>
<proteinExistence type="predicted"/>
<evidence type="ECO:0000256" key="2">
    <source>
        <dbReference type="PROSITE-ProRule" id="PRU00335"/>
    </source>
</evidence>
<dbReference type="Proteomes" id="UP001182991">
    <property type="component" value="Unassembled WGS sequence"/>
</dbReference>
<feature type="DNA-binding region" description="H-T-H motif" evidence="2">
    <location>
        <begin position="26"/>
        <end position="45"/>
    </location>
</feature>
<accession>A0ABU2KG31</accession>